<protein>
    <submittedName>
        <fullName evidence="1">Uncharacterized protein</fullName>
    </submittedName>
</protein>
<sequence>MFLSIGADFFGIFAFPIPNPENPELKRSMKYHFFGFSDFLIVLFRIFQKSDYIQKPFLTP</sequence>
<gene>
    <name evidence="1" type="ORF">BECKLPF1236B_GA0070989_108810</name>
</gene>
<organism evidence="1">
    <name type="scientific">Candidatus Kentrum sp. LPFa</name>
    <dbReference type="NCBI Taxonomy" id="2126335"/>
    <lineage>
        <taxon>Bacteria</taxon>
        <taxon>Pseudomonadati</taxon>
        <taxon>Pseudomonadota</taxon>
        <taxon>Gammaproteobacteria</taxon>
        <taxon>Candidatus Kentrum</taxon>
    </lineage>
</organism>
<evidence type="ECO:0000313" key="1">
    <source>
        <dbReference type="EMBL" id="VFK16051.1"/>
    </source>
</evidence>
<dbReference type="AlphaFoldDB" id="A0A450WGH3"/>
<proteinExistence type="predicted"/>
<name>A0A450WGH3_9GAMM</name>
<reference evidence="1" key="1">
    <citation type="submission" date="2019-02" db="EMBL/GenBank/DDBJ databases">
        <authorList>
            <person name="Gruber-Vodicka R. H."/>
            <person name="Seah K. B. B."/>
        </authorList>
    </citation>
    <scope>NUCLEOTIDE SEQUENCE</scope>
    <source>
        <strain evidence="1">BECK_S313</strain>
    </source>
</reference>
<accession>A0A450WGH3</accession>
<dbReference type="EMBL" id="CAADFK010000088">
    <property type="protein sequence ID" value="VFK16051.1"/>
    <property type="molecule type" value="Genomic_DNA"/>
</dbReference>